<reference evidence="2" key="1">
    <citation type="submission" date="2024-07" db="EMBL/GenBank/DDBJ databases">
        <title>Two chromosome-level genome assemblies of Korean endemic species Abeliophyllum distichum and Forsythia ovata (Oleaceae).</title>
        <authorList>
            <person name="Jang H."/>
        </authorList>
    </citation>
    <scope>NUCLEOTIDE SEQUENCE [LARGE SCALE GENOMIC DNA]</scope>
</reference>
<protein>
    <submittedName>
        <fullName evidence="1">AT-hook motif nuclear-localized protein</fullName>
    </submittedName>
</protein>
<comment type="caution">
    <text evidence="1">The sequence shown here is derived from an EMBL/GenBank/DDBJ whole genome shotgun (WGS) entry which is preliminary data.</text>
</comment>
<accession>A0ABD1RUH7</accession>
<organism evidence="1 2">
    <name type="scientific">Abeliophyllum distichum</name>
    <dbReference type="NCBI Taxonomy" id="126358"/>
    <lineage>
        <taxon>Eukaryota</taxon>
        <taxon>Viridiplantae</taxon>
        <taxon>Streptophyta</taxon>
        <taxon>Embryophyta</taxon>
        <taxon>Tracheophyta</taxon>
        <taxon>Spermatophyta</taxon>
        <taxon>Magnoliopsida</taxon>
        <taxon>eudicotyledons</taxon>
        <taxon>Gunneridae</taxon>
        <taxon>Pentapetalae</taxon>
        <taxon>asterids</taxon>
        <taxon>lamiids</taxon>
        <taxon>Lamiales</taxon>
        <taxon>Oleaceae</taxon>
        <taxon>Forsythieae</taxon>
        <taxon>Abeliophyllum</taxon>
    </lineage>
</organism>
<dbReference type="Proteomes" id="UP001604336">
    <property type="component" value="Unassembled WGS sequence"/>
</dbReference>
<sequence>MLLLLVGGSGTPQAGGLHFLADFNPQSDLDIAVQLSAGVSGGAISGSTFHVVNPSPNFPSGISMAAASNVSPGGDYGKTKRGRPGKYALEETSIALSPMSSTPSSRVISSGEKSREFLRFCIGLFLNCLTWL</sequence>
<gene>
    <name evidence="1" type="ORF">Adt_27708</name>
</gene>
<name>A0ABD1RUH7_9LAMI</name>
<evidence type="ECO:0000313" key="2">
    <source>
        <dbReference type="Proteomes" id="UP001604336"/>
    </source>
</evidence>
<dbReference type="AlphaFoldDB" id="A0ABD1RUH7"/>
<dbReference type="EMBL" id="JBFOLK010000008">
    <property type="protein sequence ID" value="KAL2492080.1"/>
    <property type="molecule type" value="Genomic_DNA"/>
</dbReference>
<proteinExistence type="predicted"/>
<keyword evidence="2" id="KW-1185">Reference proteome</keyword>
<evidence type="ECO:0000313" key="1">
    <source>
        <dbReference type="EMBL" id="KAL2492080.1"/>
    </source>
</evidence>